<proteinExistence type="predicted"/>
<dbReference type="GO" id="GO:0005737">
    <property type="term" value="C:cytoplasm"/>
    <property type="evidence" value="ECO:0007669"/>
    <property type="project" value="TreeGrafter"/>
</dbReference>
<evidence type="ECO:0000259" key="2">
    <source>
        <dbReference type="Pfam" id="PF03959"/>
    </source>
</evidence>
<dbReference type="PANTHER" id="PTHR48070:SF4">
    <property type="entry name" value="ESTERASE ALNB"/>
    <property type="match status" value="1"/>
</dbReference>
<dbReference type="VEuPathDB" id="FungiDB:ASPFODRAFT_153798"/>
<comment type="caution">
    <text evidence="3">The sequence shown here is derived from an EMBL/GenBank/DDBJ whole genome shotgun (WGS) entry which is preliminary data.</text>
</comment>
<sequence>MRFLCLHGHGTNSSILEAQLEPIKAYLPRNWEFEFLDGEMEAEPAPGIDAIFPGPYFGYHGEPIPEDVQNAYDLVLEVVREEGPFDGVLGFSQGAAVASTLLLNHARTDPTEELFKMGVFISTTMPFDMGSGKLKLTYDPAQRELYAIHQDAEGNAIGDDHIDWMTDVRSKGVIDEFDARRPMAARAKEATSVDVLLRFHPTTHIQRIKIPTAHVIGEKDQYADHGRALVGMCEPRLAHVVTHDGGHQLPRSTSTVAKVAGAIQMAVEQMQFQT</sequence>
<name>A0A146F628_ASPKA</name>
<dbReference type="GO" id="GO:0019748">
    <property type="term" value="P:secondary metabolic process"/>
    <property type="evidence" value="ECO:0007669"/>
    <property type="project" value="TreeGrafter"/>
</dbReference>
<reference evidence="3 4" key="1">
    <citation type="journal article" date="2016" name="DNA Res.">
        <title>Genome sequence of Aspergillus luchuensis NBRC 4314.</title>
        <authorList>
            <person name="Yamada O."/>
            <person name="Machida M."/>
            <person name="Hosoyama A."/>
            <person name="Goto M."/>
            <person name="Takahashi T."/>
            <person name="Futagami T."/>
            <person name="Yamagata Y."/>
            <person name="Takeuchi M."/>
            <person name="Kobayashi T."/>
            <person name="Koike H."/>
            <person name="Abe K."/>
            <person name="Asai K."/>
            <person name="Arita M."/>
            <person name="Fujita N."/>
            <person name="Fukuda K."/>
            <person name="Higa K."/>
            <person name="Horikawa H."/>
            <person name="Ishikawa T."/>
            <person name="Jinno K."/>
            <person name="Kato Y."/>
            <person name="Kirimura K."/>
            <person name="Mizutani O."/>
            <person name="Nakasone K."/>
            <person name="Sano M."/>
            <person name="Shiraishi Y."/>
            <person name="Tsukahara M."/>
            <person name="Gomi K."/>
        </authorList>
    </citation>
    <scope>NUCLEOTIDE SEQUENCE [LARGE SCALE GENOMIC DNA]</scope>
    <source>
        <strain evidence="3 4">RIB 2604</strain>
    </source>
</reference>
<dbReference type="AlphaFoldDB" id="A0A146F628"/>
<dbReference type="GO" id="GO:0016787">
    <property type="term" value="F:hydrolase activity"/>
    <property type="evidence" value="ECO:0007669"/>
    <property type="project" value="UniProtKB-KW"/>
</dbReference>
<dbReference type="InterPro" id="IPR005645">
    <property type="entry name" value="FSH-like_dom"/>
</dbReference>
<evidence type="ECO:0000313" key="3">
    <source>
        <dbReference type="EMBL" id="GAT21121.1"/>
    </source>
</evidence>
<evidence type="ECO:0000313" key="4">
    <source>
        <dbReference type="Proteomes" id="UP000075230"/>
    </source>
</evidence>
<dbReference type="PANTHER" id="PTHR48070">
    <property type="entry name" value="ESTERASE OVCA2"/>
    <property type="match status" value="1"/>
</dbReference>
<gene>
    <name evidence="3" type="ORF">RIB2604_01000080</name>
</gene>
<organism evidence="3 4">
    <name type="scientific">Aspergillus kawachii</name>
    <name type="common">White koji mold</name>
    <name type="synonym">Aspergillus awamori var. kawachi</name>
    <dbReference type="NCBI Taxonomy" id="1069201"/>
    <lineage>
        <taxon>Eukaryota</taxon>
        <taxon>Fungi</taxon>
        <taxon>Dikarya</taxon>
        <taxon>Ascomycota</taxon>
        <taxon>Pezizomycotina</taxon>
        <taxon>Eurotiomycetes</taxon>
        <taxon>Eurotiomycetidae</taxon>
        <taxon>Eurotiales</taxon>
        <taxon>Aspergillaceae</taxon>
        <taxon>Aspergillus</taxon>
        <taxon>Aspergillus subgen. Circumdati</taxon>
    </lineage>
</organism>
<keyword evidence="1" id="KW-0378">Hydrolase</keyword>
<dbReference type="InterPro" id="IPR050593">
    <property type="entry name" value="LovG"/>
</dbReference>
<protein>
    <recommendedName>
        <fullName evidence="2">Serine hydrolase domain-containing protein</fullName>
    </recommendedName>
</protein>
<reference evidence="4" key="2">
    <citation type="submission" date="2016-02" db="EMBL/GenBank/DDBJ databases">
        <title>Genome sequencing of Aspergillus luchuensis NBRC 4314.</title>
        <authorList>
            <person name="Yamada O."/>
        </authorList>
    </citation>
    <scope>NUCLEOTIDE SEQUENCE [LARGE SCALE GENOMIC DNA]</scope>
    <source>
        <strain evidence="4">RIB 2604</strain>
    </source>
</reference>
<dbReference type="Gene3D" id="3.40.50.1820">
    <property type="entry name" value="alpha/beta hydrolase"/>
    <property type="match status" value="1"/>
</dbReference>
<dbReference type="EMBL" id="BCWF01000010">
    <property type="protein sequence ID" value="GAT21121.1"/>
    <property type="molecule type" value="Genomic_DNA"/>
</dbReference>
<feature type="domain" description="Serine hydrolase" evidence="2">
    <location>
        <begin position="2"/>
        <end position="258"/>
    </location>
</feature>
<dbReference type="InterPro" id="IPR029058">
    <property type="entry name" value="AB_hydrolase_fold"/>
</dbReference>
<evidence type="ECO:0000256" key="1">
    <source>
        <dbReference type="ARBA" id="ARBA00022801"/>
    </source>
</evidence>
<dbReference type="GO" id="GO:0005634">
    <property type="term" value="C:nucleus"/>
    <property type="evidence" value="ECO:0007669"/>
    <property type="project" value="TreeGrafter"/>
</dbReference>
<dbReference type="SUPFAM" id="SSF53474">
    <property type="entry name" value="alpha/beta-Hydrolases"/>
    <property type="match status" value="1"/>
</dbReference>
<accession>A0A146F628</accession>
<dbReference type="Proteomes" id="UP000075230">
    <property type="component" value="Unassembled WGS sequence"/>
</dbReference>
<dbReference type="Pfam" id="PF03959">
    <property type="entry name" value="FSH1"/>
    <property type="match status" value="1"/>
</dbReference>